<feature type="region of interest" description="Disordered" evidence="2">
    <location>
        <begin position="230"/>
        <end position="254"/>
    </location>
</feature>
<sequence>HVSAIQLDAYKKRLLLQLLLHGKTTPLPKHIAPAVARALRTPSSGVAGSLEAYEQLARVYARRPALNLPAALRTSGGTAADRVDRAQEELAQLVVDHRKVFEQDANACFVDKLVQMYPMRRIQRLQDTLSAVSLRDAAALLGLGGESAVAELQSSLREMVRLRWLNASVAPCPGAEDQPGKAILTFEAPAEQYRTADAMRRLEQLALELQHSNELVERKERATARSGRFLSKAQAARQPGYGGFGSIDLDDFDE</sequence>
<proteinExistence type="predicted"/>
<dbReference type="PANTHER" id="PTHR10758:SF1">
    <property type="entry name" value="COP9 SIGNALOSOME COMPLEX SUBUNIT 3"/>
    <property type="match status" value="1"/>
</dbReference>
<keyword evidence="4" id="KW-1185">Reference proteome</keyword>
<evidence type="ECO:0000256" key="1">
    <source>
        <dbReference type="ARBA" id="ARBA00022490"/>
    </source>
</evidence>
<evidence type="ECO:0000313" key="4">
    <source>
        <dbReference type="Proteomes" id="UP000245946"/>
    </source>
</evidence>
<dbReference type="AlphaFoldDB" id="A0A316Z4X1"/>
<dbReference type="OrthoDB" id="29061at2759"/>
<accession>A0A316Z4X1</accession>
<dbReference type="EMBL" id="KZ819297">
    <property type="protein sequence ID" value="PWN96817.1"/>
    <property type="molecule type" value="Genomic_DNA"/>
</dbReference>
<dbReference type="Proteomes" id="UP000245946">
    <property type="component" value="Unassembled WGS sequence"/>
</dbReference>
<dbReference type="GeneID" id="37271788"/>
<keyword evidence="1" id="KW-0963">Cytoplasm</keyword>
<protein>
    <recommendedName>
        <fullName evidence="5">COP9 signalosome complex subunit 3</fullName>
    </recommendedName>
</protein>
<evidence type="ECO:0000313" key="3">
    <source>
        <dbReference type="EMBL" id="PWN96817.1"/>
    </source>
</evidence>
<dbReference type="GO" id="GO:0008180">
    <property type="term" value="C:COP9 signalosome"/>
    <property type="evidence" value="ECO:0007669"/>
    <property type="project" value="TreeGrafter"/>
</dbReference>
<dbReference type="RefSeq" id="XP_025597096.1">
    <property type="nucleotide sequence ID" value="XM_025744244.1"/>
</dbReference>
<reference evidence="3 4" key="1">
    <citation type="journal article" date="2018" name="Mol. Biol. Evol.">
        <title>Broad Genomic Sampling Reveals a Smut Pathogenic Ancestry of the Fungal Clade Ustilaginomycotina.</title>
        <authorList>
            <person name="Kijpornyongpan T."/>
            <person name="Mondo S.J."/>
            <person name="Barry K."/>
            <person name="Sandor L."/>
            <person name="Lee J."/>
            <person name="Lipzen A."/>
            <person name="Pangilinan J."/>
            <person name="LaButti K."/>
            <person name="Hainaut M."/>
            <person name="Henrissat B."/>
            <person name="Grigoriev I.V."/>
            <person name="Spatafora J.W."/>
            <person name="Aime M.C."/>
        </authorList>
    </citation>
    <scope>NUCLEOTIDE SEQUENCE [LARGE SCALE GENOMIC DNA]</scope>
    <source>
        <strain evidence="3 4">MCA 4186</strain>
    </source>
</reference>
<name>A0A316Z4X1_9BASI</name>
<dbReference type="STRING" id="58919.A0A316Z4X1"/>
<evidence type="ECO:0000256" key="2">
    <source>
        <dbReference type="SAM" id="MobiDB-lite"/>
    </source>
</evidence>
<feature type="non-terminal residue" evidence="3">
    <location>
        <position position="1"/>
    </location>
</feature>
<organism evidence="3 4">
    <name type="scientific">Tilletiopsis washingtonensis</name>
    <dbReference type="NCBI Taxonomy" id="58919"/>
    <lineage>
        <taxon>Eukaryota</taxon>
        <taxon>Fungi</taxon>
        <taxon>Dikarya</taxon>
        <taxon>Basidiomycota</taxon>
        <taxon>Ustilaginomycotina</taxon>
        <taxon>Exobasidiomycetes</taxon>
        <taxon>Entylomatales</taxon>
        <taxon>Entylomatales incertae sedis</taxon>
        <taxon>Tilletiopsis</taxon>
    </lineage>
</organism>
<gene>
    <name evidence="3" type="ORF">FA09DRAFT_339755</name>
</gene>
<dbReference type="PANTHER" id="PTHR10758">
    <property type="entry name" value="26S PROTEASOME NON-ATPASE REGULATORY SUBUNIT 3/COP9 SIGNALOSOME COMPLEX SUBUNIT 3"/>
    <property type="match status" value="1"/>
</dbReference>
<evidence type="ECO:0008006" key="5">
    <source>
        <dbReference type="Google" id="ProtNLM"/>
    </source>
</evidence>
<dbReference type="InterPro" id="IPR050756">
    <property type="entry name" value="CSN3"/>
</dbReference>
<dbReference type="GO" id="GO:0006511">
    <property type="term" value="P:ubiquitin-dependent protein catabolic process"/>
    <property type="evidence" value="ECO:0007669"/>
    <property type="project" value="TreeGrafter"/>
</dbReference>